<keyword evidence="1" id="KW-0175">Coiled coil</keyword>
<accession>A0A146K055</accession>
<feature type="coiled-coil region" evidence="1">
    <location>
        <begin position="142"/>
        <end position="218"/>
    </location>
</feature>
<dbReference type="AlphaFoldDB" id="A0A146K055"/>
<organism evidence="2">
    <name type="scientific">Trepomonas sp. PC1</name>
    <dbReference type="NCBI Taxonomy" id="1076344"/>
    <lineage>
        <taxon>Eukaryota</taxon>
        <taxon>Metamonada</taxon>
        <taxon>Diplomonadida</taxon>
        <taxon>Hexamitidae</taxon>
        <taxon>Hexamitinae</taxon>
        <taxon>Trepomonas</taxon>
    </lineage>
</organism>
<evidence type="ECO:0000313" key="2">
    <source>
        <dbReference type="EMBL" id="JAP88989.1"/>
    </source>
</evidence>
<dbReference type="EMBL" id="GDID01007617">
    <property type="protein sequence ID" value="JAP88989.1"/>
    <property type="molecule type" value="Transcribed_RNA"/>
</dbReference>
<feature type="non-terminal residue" evidence="2">
    <location>
        <position position="348"/>
    </location>
</feature>
<reference evidence="2" key="1">
    <citation type="submission" date="2015-07" db="EMBL/GenBank/DDBJ databases">
        <title>Adaptation to a free-living lifestyle via gene acquisitions in the diplomonad Trepomonas sp. PC1.</title>
        <authorList>
            <person name="Xu F."/>
            <person name="Jerlstrom-Hultqvist J."/>
            <person name="Kolisko M."/>
            <person name="Simpson A.G.B."/>
            <person name="Roger A.J."/>
            <person name="Svard S.G."/>
            <person name="Andersson J.O."/>
        </authorList>
    </citation>
    <scope>NUCLEOTIDE SEQUENCE</scope>
    <source>
        <strain evidence="2">PC1</strain>
    </source>
</reference>
<proteinExistence type="predicted"/>
<protein>
    <submittedName>
        <fullName evidence="2">Uncharacterized protein</fullName>
    </submittedName>
</protein>
<feature type="coiled-coil region" evidence="1">
    <location>
        <begin position="300"/>
        <end position="334"/>
    </location>
</feature>
<name>A0A146K055_9EUKA</name>
<gene>
    <name evidence="2" type="ORF">TPC1_31516</name>
</gene>
<evidence type="ECO:0000256" key="1">
    <source>
        <dbReference type="SAM" id="Coils"/>
    </source>
</evidence>
<feature type="non-terminal residue" evidence="2">
    <location>
        <position position="1"/>
    </location>
</feature>
<sequence>TVPQFQISNIKTSIKPSHNENKPKSSLTNFEKLLADDFLTQEVDLFNKPAHQAYTVKQNQQTKPTTFSQLVNSSHSQQSQKINNKPIQQLSSLQIQSPKIQQKSVDQVKSSSQKKPILSQVASAQTQVKIPIHQVYQRFQDNLALEEEVNKAKARIQRLHEDEKHNEMQILQIDKQMMKLSEARMQKQSLKLKKIENQKEIDQEIELIKEQNQIKKNELQQKIIKSKISFINQNKQKANEVRSCNQLIRTKIEQDKTAFLEEKQQKAATMRLFKPTWQQRLETRVEDIKEKYHTDQYAQLAEADKRRRKIITELENLQTEERKLLEINVQHKEKRAHKIQELEALIGM</sequence>